<dbReference type="InterPro" id="IPR017972">
    <property type="entry name" value="Cyt_P450_CS"/>
</dbReference>
<dbReference type="GO" id="GO:0005506">
    <property type="term" value="F:iron ion binding"/>
    <property type="evidence" value="ECO:0007669"/>
    <property type="project" value="InterPro"/>
</dbReference>
<keyword evidence="4 8" id="KW-0479">Metal-binding</keyword>
<evidence type="ECO:0000256" key="4">
    <source>
        <dbReference type="ARBA" id="ARBA00022723"/>
    </source>
</evidence>
<dbReference type="GO" id="GO:0020037">
    <property type="term" value="F:heme binding"/>
    <property type="evidence" value="ECO:0007669"/>
    <property type="project" value="InterPro"/>
</dbReference>
<dbReference type="KEGG" id="mlr:MELLADRAFT_109660"/>
<dbReference type="GeneID" id="18923827"/>
<keyword evidence="5 9" id="KW-0560">Oxidoreductase</keyword>
<dbReference type="Gene3D" id="1.10.630.10">
    <property type="entry name" value="Cytochrome P450"/>
    <property type="match status" value="1"/>
</dbReference>
<comment type="cofactor">
    <cofactor evidence="1 8">
        <name>heme</name>
        <dbReference type="ChEBI" id="CHEBI:30413"/>
    </cofactor>
</comment>
<dbReference type="InterPro" id="IPR047146">
    <property type="entry name" value="Cyt_P450_E_CYP52_fungi"/>
</dbReference>
<accession>F4RX79</accession>
<organism evidence="12">
    <name type="scientific">Melampsora larici-populina (strain 98AG31 / pathotype 3-4-7)</name>
    <name type="common">Poplar leaf rust fungus</name>
    <dbReference type="NCBI Taxonomy" id="747676"/>
    <lineage>
        <taxon>Eukaryota</taxon>
        <taxon>Fungi</taxon>
        <taxon>Dikarya</taxon>
        <taxon>Basidiomycota</taxon>
        <taxon>Pucciniomycotina</taxon>
        <taxon>Pucciniomycetes</taxon>
        <taxon>Pucciniales</taxon>
        <taxon>Melampsoraceae</taxon>
        <taxon>Melampsora</taxon>
    </lineage>
</organism>
<dbReference type="InterPro" id="IPR036396">
    <property type="entry name" value="Cyt_P450_sf"/>
</dbReference>
<dbReference type="PANTHER" id="PTHR24287">
    <property type="entry name" value="P450, PUTATIVE (EUROFUNG)-RELATED"/>
    <property type="match status" value="1"/>
</dbReference>
<dbReference type="InterPro" id="IPR002403">
    <property type="entry name" value="Cyt_P450_E_grp-IV"/>
</dbReference>
<keyword evidence="6 8" id="KW-0408">Iron</keyword>
<dbReference type="PRINTS" id="PR00465">
    <property type="entry name" value="EP450IV"/>
</dbReference>
<dbReference type="VEuPathDB" id="FungiDB:MELLADRAFT_109660"/>
<evidence type="ECO:0000256" key="6">
    <source>
        <dbReference type="ARBA" id="ARBA00023004"/>
    </source>
</evidence>
<keyword evidence="3 8" id="KW-0349">Heme</keyword>
<evidence type="ECO:0000256" key="10">
    <source>
        <dbReference type="SAM" id="Phobius"/>
    </source>
</evidence>
<keyword evidence="10" id="KW-1133">Transmembrane helix</keyword>
<feature type="binding site" description="axial binding residue" evidence="8">
    <location>
        <position position="486"/>
    </location>
    <ligand>
        <name>heme</name>
        <dbReference type="ChEBI" id="CHEBI:30413"/>
    </ligand>
    <ligandPart>
        <name>Fe</name>
        <dbReference type="ChEBI" id="CHEBI:18248"/>
    </ligandPart>
</feature>
<dbReference type="InterPro" id="IPR001128">
    <property type="entry name" value="Cyt_P450"/>
</dbReference>
<evidence type="ECO:0000313" key="11">
    <source>
        <dbReference type="EMBL" id="EGG02922.1"/>
    </source>
</evidence>
<evidence type="ECO:0000256" key="1">
    <source>
        <dbReference type="ARBA" id="ARBA00001971"/>
    </source>
</evidence>
<dbReference type="Proteomes" id="UP000001072">
    <property type="component" value="Unassembled WGS sequence"/>
</dbReference>
<dbReference type="RefSeq" id="XP_007413715.1">
    <property type="nucleotide sequence ID" value="XM_007413653.1"/>
</dbReference>
<dbReference type="STRING" id="747676.F4RX79"/>
<protein>
    <submittedName>
        <fullName evidence="11">Cytochrome P450 monooxygenase</fullName>
    </submittedName>
</protein>
<gene>
    <name evidence="11" type="ORF">MELLADRAFT_109660</name>
</gene>
<dbReference type="OrthoDB" id="1470350at2759"/>
<dbReference type="Pfam" id="PF00067">
    <property type="entry name" value="p450"/>
    <property type="match status" value="1"/>
</dbReference>
<dbReference type="HOGENOM" id="CLU_001570_27_0_1"/>
<dbReference type="PANTHER" id="PTHR24287:SF1">
    <property type="entry name" value="P450, PUTATIVE (EUROFUNG)-RELATED"/>
    <property type="match status" value="1"/>
</dbReference>
<dbReference type="PROSITE" id="PS00086">
    <property type="entry name" value="CYTOCHROME_P450"/>
    <property type="match status" value="1"/>
</dbReference>
<keyword evidence="10" id="KW-0812">Transmembrane</keyword>
<keyword evidence="12" id="KW-1185">Reference proteome</keyword>
<evidence type="ECO:0000256" key="3">
    <source>
        <dbReference type="ARBA" id="ARBA00022617"/>
    </source>
</evidence>
<proteinExistence type="inferred from homology"/>
<dbReference type="SUPFAM" id="SSF48264">
    <property type="entry name" value="Cytochrome P450"/>
    <property type="match status" value="1"/>
</dbReference>
<evidence type="ECO:0000256" key="9">
    <source>
        <dbReference type="RuleBase" id="RU000461"/>
    </source>
</evidence>
<sequence length="529" mass="59389">MSSQFLSSFYERLCSRISLSTPGQIFVLISFLWLIRELRLELREYKIGRRARACNARLAPKAYSPLPFGISYVLDRTNLIATGTISDLRHPFSRARGISPGTQVIRTHYLGIEMIHTLSHLDAKHVLTTGFQKWGKSPDAVEGFQPLLGDGVFSSDQRGLWSWHRSLIRPHFTRKRVSDLDASEEHIHRVVKWLKNKTEVDEGADIQDGKSFISNFYTFFSRFTLTSSSQHLFGKCLDMLNDLTADRPAEDDLIDAARFSQALQDATMDAMKSSLLPSLLRRAIHAVTMPNKSIKIVTEMVDKLLSCDQGNTDGGEGQEINLVESLRQSGCSPEMLRFELLNVLIAARDTTASLLTSCIYELAGRDELWKRLQMEAAEISTAAGVSLEDLSKLKLLRAVLNETLRLHPPLWTSTRHAYEDDVLPSGIFVPAGTDIQYYMHAFHRDRKLWGENADDFVPGRWLEGSQTEKSRDPSAFQPFSAGPRICIGQQSGAELVGPSACKDSIQEAPTLVLSYRGGLWAKFHKLKEG</sequence>
<evidence type="ECO:0000256" key="2">
    <source>
        <dbReference type="ARBA" id="ARBA00010617"/>
    </source>
</evidence>
<keyword evidence="10" id="KW-0472">Membrane</keyword>
<evidence type="ECO:0000313" key="12">
    <source>
        <dbReference type="Proteomes" id="UP000001072"/>
    </source>
</evidence>
<dbReference type="AlphaFoldDB" id="F4RX79"/>
<dbReference type="GO" id="GO:0016705">
    <property type="term" value="F:oxidoreductase activity, acting on paired donors, with incorporation or reduction of molecular oxygen"/>
    <property type="evidence" value="ECO:0007669"/>
    <property type="project" value="InterPro"/>
</dbReference>
<evidence type="ECO:0000256" key="8">
    <source>
        <dbReference type="PIRSR" id="PIRSR602403-1"/>
    </source>
</evidence>
<evidence type="ECO:0000256" key="7">
    <source>
        <dbReference type="ARBA" id="ARBA00023033"/>
    </source>
</evidence>
<feature type="transmembrane region" description="Helical" evidence="10">
    <location>
        <begin position="17"/>
        <end position="35"/>
    </location>
</feature>
<reference evidence="12" key="1">
    <citation type="journal article" date="2011" name="Proc. Natl. Acad. Sci. U.S.A.">
        <title>Obligate biotrophy features unraveled by the genomic analysis of rust fungi.</title>
        <authorList>
            <person name="Duplessis S."/>
            <person name="Cuomo C.A."/>
            <person name="Lin Y.-C."/>
            <person name="Aerts A."/>
            <person name="Tisserant E."/>
            <person name="Veneault-Fourrey C."/>
            <person name="Joly D.L."/>
            <person name="Hacquard S."/>
            <person name="Amselem J."/>
            <person name="Cantarel B.L."/>
            <person name="Chiu R."/>
            <person name="Coutinho P.M."/>
            <person name="Feau N."/>
            <person name="Field M."/>
            <person name="Frey P."/>
            <person name="Gelhaye E."/>
            <person name="Goldberg J."/>
            <person name="Grabherr M.G."/>
            <person name="Kodira C.D."/>
            <person name="Kohler A."/>
            <person name="Kuees U."/>
            <person name="Lindquist E.A."/>
            <person name="Lucas S.M."/>
            <person name="Mago R."/>
            <person name="Mauceli E."/>
            <person name="Morin E."/>
            <person name="Murat C."/>
            <person name="Pangilinan J.L."/>
            <person name="Park R."/>
            <person name="Pearson M."/>
            <person name="Quesneville H."/>
            <person name="Rouhier N."/>
            <person name="Sakthikumar S."/>
            <person name="Salamov A.A."/>
            <person name="Schmutz J."/>
            <person name="Selles B."/>
            <person name="Shapiro H."/>
            <person name="Tanguay P."/>
            <person name="Tuskan G.A."/>
            <person name="Henrissat B."/>
            <person name="Van de Peer Y."/>
            <person name="Rouze P."/>
            <person name="Ellis J.G."/>
            <person name="Dodds P.N."/>
            <person name="Schein J.E."/>
            <person name="Zhong S."/>
            <person name="Hamelin R.C."/>
            <person name="Grigoriev I.V."/>
            <person name="Szabo L.J."/>
            <person name="Martin F."/>
        </authorList>
    </citation>
    <scope>NUCLEOTIDE SEQUENCE [LARGE SCALE GENOMIC DNA]</scope>
    <source>
        <strain evidence="12">98AG31 / pathotype 3-4-7</strain>
    </source>
</reference>
<dbReference type="InParanoid" id="F4RX79"/>
<dbReference type="GO" id="GO:0004497">
    <property type="term" value="F:monooxygenase activity"/>
    <property type="evidence" value="ECO:0007669"/>
    <property type="project" value="UniProtKB-KW"/>
</dbReference>
<dbReference type="PRINTS" id="PR00385">
    <property type="entry name" value="P450"/>
</dbReference>
<dbReference type="eggNOG" id="KOG0157">
    <property type="taxonomic scope" value="Eukaryota"/>
</dbReference>
<dbReference type="EMBL" id="GL883127">
    <property type="protein sequence ID" value="EGG02922.1"/>
    <property type="molecule type" value="Genomic_DNA"/>
</dbReference>
<evidence type="ECO:0000256" key="5">
    <source>
        <dbReference type="ARBA" id="ARBA00023002"/>
    </source>
</evidence>
<comment type="similarity">
    <text evidence="2 9">Belongs to the cytochrome P450 family.</text>
</comment>
<keyword evidence="7 9" id="KW-0503">Monooxygenase</keyword>
<name>F4RX79_MELLP</name>